<dbReference type="RefSeq" id="WP_025343235.1">
    <property type="nucleotide sequence ID" value="NZ_CP007201.1"/>
</dbReference>
<organism evidence="1 2">
    <name type="scientific">Sulfurospirillum multivorans (strain DM 12446 / JCM 15788 / NBRC 109480)</name>
    <dbReference type="NCBI Taxonomy" id="1150621"/>
    <lineage>
        <taxon>Bacteria</taxon>
        <taxon>Pseudomonadati</taxon>
        <taxon>Campylobacterota</taxon>
        <taxon>Epsilonproteobacteria</taxon>
        <taxon>Campylobacterales</taxon>
        <taxon>Sulfurospirillaceae</taxon>
        <taxon>Sulfurospirillum</taxon>
    </lineage>
</organism>
<dbReference type="Proteomes" id="UP000019322">
    <property type="component" value="Chromosome"/>
</dbReference>
<sequence length="132" mass="15508">MSVTAEATRAIKKELKVLYPELKFSVSMRDYSVVNVILKEGDIDFKQYKTKEGEIYYTDDKRDYFNVNDCHIDSHWKGLARKIFKDILQIIYKHCGRHYDRNAGDMGADYAGWNYFIRVSVGSWCEPYVKKG</sequence>
<evidence type="ECO:0000313" key="2">
    <source>
        <dbReference type="Proteomes" id="UP000019322"/>
    </source>
</evidence>
<evidence type="ECO:0008006" key="3">
    <source>
        <dbReference type="Google" id="ProtNLM"/>
    </source>
</evidence>
<name>A0AA86DYE1_SULMK</name>
<reference evidence="1 2" key="1">
    <citation type="journal article" date="2014" name="Environ. Microbiol.">
        <title>Insights into organohalide respiration and the versatile catabolism of Sulfurospirillum multivorans gained from comparative genomics and physiological studies.</title>
        <authorList>
            <person name="Goris T."/>
            <person name="Schubert T."/>
            <person name="Gadkari J."/>
            <person name="Wubet T."/>
            <person name="Tarkka M."/>
            <person name="Buscot F."/>
            <person name="Adrian L."/>
            <person name="Diekert G."/>
        </authorList>
    </citation>
    <scope>NUCLEOTIDE SEQUENCE [LARGE SCALE GENOMIC DNA]</scope>
    <source>
        <strain evidence="2">DM 12446 / JCM 15788 / NBRC 109480</strain>
    </source>
</reference>
<accession>A0AA86DYE1</accession>
<gene>
    <name evidence="1" type="ORF">SMUL_0022</name>
</gene>
<proteinExistence type="predicted"/>
<evidence type="ECO:0000313" key="1">
    <source>
        <dbReference type="EMBL" id="AHJ11310.1"/>
    </source>
</evidence>
<dbReference type="AlphaFoldDB" id="A0AA86DYE1"/>
<protein>
    <recommendedName>
        <fullName evidence="3">Large polyvalent protein associated domain-containing protein</fullName>
    </recommendedName>
</protein>
<dbReference type="KEGG" id="smul:SMUL_0022"/>
<dbReference type="EMBL" id="CP007201">
    <property type="protein sequence ID" value="AHJ11310.1"/>
    <property type="molecule type" value="Genomic_DNA"/>
</dbReference>